<reference evidence="1" key="1">
    <citation type="submission" date="2018-11" db="EMBL/GenBank/DDBJ databases">
        <authorList>
            <consortium name="Pathogen Informatics"/>
        </authorList>
    </citation>
    <scope>NUCLEOTIDE SEQUENCE</scope>
</reference>
<name>A0A3S5FC64_9PLAT</name>
<evidence type="ECO:0008006" key="3">
    <source>
        <dbReference type="Google" id="ProtNLM"/>
    </source>
</evidence>
<protein>
    <recommendedName>
        <fullName evidence="3">Laminin G domain-containing protein</fullName>
    </recommendedName>
</protein>
<proteinExistence type="predicted"/>
<dbReference type="AlphaFoldDB" id="A0A3S5FC64"/>
<dbReference type="SUPFAM" id="SSF49899">
    <property type="entry name" value="Concanavalin A-like lectins/glucanases"/>
    <property type="match status" value="1"/>
</dbReference>
<keyword evidence="2" id="KW-1185">Reference proteome</keyword>
<dbReference type="EMBL" id="CAAALY010009320">
    <property type="protein sequence ID" value="VEL10548.1"/>
    <property type="molecule type" value="Genomic_DNA"/>
</dbReference>
<accession>A0A3S5FC64</accession>
<comment type="caution">
    <text evidence="1">The sequence shown here is derived from an EMBL/GenBank/DDBJ whole genome shotgun (WGS) entry which is preliminary data.</text>
</comment>
<evidence type="ECO:0000313" key="1">
    <source>
        <dbReference type="EMBL" id="VEL10548.1"/>
    </source>
</evidence>
<gene>
    <name evidence="1" type="ORF">PXEA_LOCUS3988</name>
</gene>
<dbReference type="Proteomes" id="UP000784294">
    <property type="component" value="Unassembled WGS sequence"/>
</dbReference>
<organism evidence="1 2">
    <name type="scientific">Protopolystoma xenopodis</name>
    <dbReference type="NCBI Taxonomy" id="117903"/>
    <lineage>
        <taxon>Eukaryota</taxon>
        <taxon>Metazoa</taxon>
        <taxon>Spiralia</taxon>
        <taxon>Lophotrochozoa</taxon>
        <taxon>Platyhelminthes</taxon>
        <taxon>Monogenea</taxon>
        <taxon>Polyopisthocotylea</taxon>
        <taxon>Polystomatidea</taxon>
        <taxon>Polystomatidae</taxon>
        <taxon>Protopolystoma</taxon>
    </lineage>
</organism>
<dbReference type="InterPro" id="IPR013320">
    <property type="entry name" value="ConA-like_dom_sf"/>
</dbReference>
<evidence type="ECO:0000313" key="2">
    <source>
        <dbReference type="Proteomes" id="UP000784294"/>
    </source>
</evidence>
<sequence length="113" mass="12862">MTPSTPNINEWYFITVEIEFQRSHVFFFLRSQYMRSQFLSLQTDINTLHSIHFGASPHITPPMQRAAVYGIMGDPYSGCLRNLRLTSIGSKRISEPVLFPATSNVVYGLCAMN</sequence>